<feature type="region of interest" description="Disordered" evidence="1">
    <location>
        <begin position="36"/>
        <end position="61"/>
    </location>
</feature>
<reference evidence="2 3" key="1">
    <citation type="submission" date="2016-10" db="EMBL/GenBank/DDBJ databases">
        <authorList>
            <person name="de Groot N.N."/>
        </authorList>
    </citation>
    <scope>NUCLEOTIDE SEQUENCE [LARGE SCALE GENOMIC DNA]</scope>
    <source>
        <strain evidence="2 3">DSM 21741</strain>
    </source>
</reference>
<accession>A0A1H1NNV0</accession>
<evidence type="ECO:0000256" key="1">
    <source>
        <dbReference type="SAM" id="MobiDB-lite"/>
    </source>
</evidence>
<dbReference type="RefSeq" id="WP_091410560.1">
    <property type="nucleotide sequence ID" value="NZ_LT629749.1"/>
</dbReference>
<keyword evidence="3" id="KW-1185">Reference proteome</keyword>
<proteinExistence type="predicted"/>
<evidence type="ECO:0000313" key="2">
    <source>
        <dbReference type="EMBL" id="SDS00662.1"/>
    </source>
</evidence>
<sequence>MADGQWWYDLKTKSAVQDARAGKIADRLGPYASREEAEQALDKVAERNEAFDNDPRWKDDD</sequence>
<organism evidence="2 3">
    <name type="scientific">Friedmanniella luteola</name>
    <dbReference type="NCBI Taxonomy" id="546871"/>
    <lineage>
        <taxon>Bacteria</taxon>
        <taxon>Bacillati</taxon>
        <taxon>Actinomycetota</taxon>
        <taxon>Actinomycetes</taxon>
        <taxon>Propionibacteriales</taxon>
        <taxon>Nocardioidaceae</taxon>
        <taxon>Friedmanniella</taxon>
    </lineage>
</organism>
<evidence type="ECO:0000313" key="3">
    <source>
        <dbReference type="Proteomes" id="UP000199092"/>
    </source>
</evidence>
<dbReference type="OrthoDB" id="3268477at2"/>
<gene>
    <name evidence="2" type="ORF">SAMN04488543_0907</name>
</gene>
<protein>
    <recommendedName>
        <fullName evidence="4">SPOR domain-containing protein</fullName>
    </recommendedName>
</protein>
<dbReference type="AlphaFoldDB" id="A0A1H1NNV0"/>
<dbReference type="EMBL" id="LT629749">
    <property type="protein sequence ID" value="SDS00662.1"/>
    <property type="molecule type" value="Genomic_DNA"/>
</dbReference>
<name>A0A1H1NNV0_9ACTN</name>
<evidence type="ECO:0008006" key="4">
    <source>
        <dbReference type="Google" id="ProtNLM"/>
    </source>
</evidence>
<dbReference type="Proteomes" id="UP000199092">
    <property type="component" value="Chromosome I"/>
</dbReference>